<protein>
    <submittedName>
        <fullName evidence="4">A24 family peptidase</fullName>
    </submittedName>
</protein>
<evidence type="ECO:0000256" key="1">
    <source>
        <dbReference type="ARBA" id="ARBA00005801"/>
    </source>
</evidence>
<dbReference type="GO" id="GO:0005886">
    <property type="term" value="C:plasma membrane"/>
    <property type="evidence" value="ECO:0007669"/>
    <property type="project" value="TreeGrafter"/>
</dbReference>
<dbReference type="Proteomes" id="UP001059380">
    <property type="component" value="Chromosome"/>
</dbReference>
<evidence type="ECO:0000313" key="4">
    <source>
        <dbReference type="EMBL" id="UWZ83072.1"/>
    </source>
</evidence>
<organism evidence="4 5">
    <name type="scientific">Occallatibacter riparius</name>
    <dbReference type="NCBI Taxonomy" id="1002689"/>
    <lineage>
        <taxon>Bacteria</taxon>
        <taxon>Pseudomonadati</taxon>
        <taxon>Acidobacteriota</taxon>
        <taxon>Terriglobia</taxon>
        <taxon>Terriglobales</taxon>
        <taxon>Acidobacteriaceae</taxon>
        <taxon>Occallatibacter</taxon>
    </lineage>
</organism>
<proteinExistence type="inferred from homology"/>
<keyword evidence="2" id="KW-0812">Transmembrane</keyword>
<sequence length="173" mass="18251">MSMHSIAWWPTVIALAIATFTDLRSRRIPNWLVFPFMAAGFGVQAWFHGWHGVVQSLEGFALGAVIFGVLAVMGGMGMGDVKLFAGIGAWIGPGQIMLALVITGLAGGVMALGWAIVGGFAGDLLKGSGDLLLGWKKRGTITPPDLKLTNPMARKMPYAPAIAIGTLISFFAH</sequence>
<accession>A0A9J7BJS0</accession>
<dbReference type="RefSeq" id="WP_260792405.1">
    <property type="nucleotide sequence ID" value="NZ_CP093313.1"/>
</dbReference>
<dbReference type="PANTHER" id="PTHR30487">
    <property type="entry name" value="TYPE 4 PREPILIN-LIKE PROTEINS LEADER PEPTIDE-PROCESSING ENZYME"/>
    <property type="match status" value="1"/>
</dbReference>
<feature type="transmembrane region" description="Helical" evidence="2">
    <location>
        <begin position="59"/>
        <end position="84"/>
    </location>
</feature>
<reference evidence="4" key="1">
    <citation type="submission" date="2021-04" db="EMBL/GenBank/DDBJ databases">
        <title>Phylogenetic analysis of Acidobacteriaceae.</title>
        <authorList>
            <person name="Qiu L."/>
            <person name="Zhang Q."/>
        </authorList>
    </citation>
    <scope>NUCLEOTIDE SEQUENCE</scope>
    <source>
        <strain evidence="4">DSM 25168</strain>
    </source>
</reference>
<feature type="transmembrane region" description="Helical" evidence="2">
    <location>
        <begin position="96"/>
        <end position="117"/>
    </location>
</feature>
<gene>
    <name evidence="4" type="ORF">MOP44_21185</name>
</gene>
<dbReference type="EMBL" id="CP093313">
    <property type="protein sequence ID" value="UWZ83072.1"/>
    <property type="molecule type" value="Genomic_DNA"/>
</dbReference>
<dbReference type="GO" id="GO:0006465">
    <property type="term" value="P:signal peptide processing"/>
    <property type="evidence" value="ECO:0007669"/>
    <property type="project" value="TreeGrafter"/>
</dbReference>
<name>A0A9J7BJS0_9BACT</name>
<dbReference type="KEGG" id="orp:MOP44_21185"/>
<feature type="domain" description="Prepilin type IV endopeptidase peptidase" evidence="3">
    <location>
        <begin position="12"/>
        <end position="112"/>
    </location>
</feature>
<keyword evidence="2" id="KW-1133">Transmembrane helix</keyword>
<dbReference type="InterPro" id="IPR000045">
    <property type="entry name" value="Prepilin_IV_endopep_pep"/>
</dbReference>
<keyword evidence="2" id="KW-0472">Membrane</keyword>
<evidence type="ECO:0000313" key="5">
    <source>
        <dbReference type="Proteomes" id="UP001059380"/>
    </source>
</evidence>
<dbReference type="Gene3D" id="1.20.120.1220">
    <property type="match status" value="1"/>
</dbReference>
<dbReference type="PANTHER" id="PTHR30487:SF0">
    <property type="entry name" value="PREPILIN LEADER PEPTIDASE_N-METHYLTRANSFERASE-RELATED"/>
    <property type="match status" value="1"/>
</dbReference>
<dbReference type="AlphaFoldDB" id="A0A9J7BJS0"/>
<dbReference type="GO" id="GO:0004190">
    <property type="term" value="F:aspartic-type endopeptidase activity"/>
    <property type="evidence" value="ECO:0007669"/>
    <property type="project" value="InterPro"/>
</dbReference>
<feature type="transmembrane region" description="Helical" evidence="2">
    <location>
        <begin position="30"/>
        <end position="47"/>
    </location>
</feature>
<keyword evidence="5" id="KW-1185">Reference proteome</keyword>
<dbReference type="Pfam" id="PF01478">
    <property type="entry name" value="Peptidase_A24"/>
    <property type="match status" value="1"/>
</dbReference>
<evidence type="ECO:0000259" key="3">
    <source>
        <dbReference type="Pfam" id="PF01478"/>
    </source>
</evidence>
<comment type="similarity">
    <text evidence="1">Belongs to the peptidase A24 family.</text>
</comment>
<evidence type="ECO:0000256" key="2">
    <source>
        <dbReference type="SAM" id="Phobius"/>
    </source>
</evidence>
<dbReference type="InterPro" id="IPR050882">
    <property type="entry name" value="Prepilin_peptidase/N-MTase"/>
</dbReference>
<feature type="transmembrane region" description="Helical" evidence="2">
    <location>
        <begin position="6"/>
        <end position="23"/>
    </location>
</feature>